<feature type="chain" id="PRO_5047094076" evidence="1">
    <location>
        <begin position="31"/>
        <end position="165"/>
    </location>
</feature>
<keyword evidence="1" id="KW-0732">Signal</keyword>
<feature type="signal peptide" evidence="1">
    <location>
        <begin position="1"/>
        <end position="30"/>
    </location>
</feature>
<evidence type="ECO:0000313" key="2">
    <source>
        <dbReference type="EMBL" id="MBP2168807.1"/>
    </source>
</evidence>
<protein>
    <submittedName>
        <fullName evidence="2">Uncharacterized protein YcfL</fullName>
    </submittedName>
</protein>
<accession>A0ABS4P847</accession>
<dbReference type="EMBL" id="JAGGMQ010000001">
    <property type="protein sequence ID" value="MBP2168807.1"/>
    <property type="molecule type" value="Genomic_DNA"/>
</dbReference>
<evidence type="ECO:0000256" key="1">
    <source>
        <dbReference type="SAM" id="SignalP"/>
    </source>
</evidence>
<gene>
    <name evidence="2" type="ORF">J2125_001999</name>
</gene>
<comment type="caution">
    <text evidence="2">The sequence shown here is derived from an EMBL/GenBank/DDBJ whole genome shotgun (WGS) entry which is preliminary data.</text>
</comment>
<organism evidence="2 3">
    <name type="scientific">Winslowiella toletana</name>
    <dbReference type="NCBI Taxonomy" id="92490"/>
    <lineage>
        <taxon>Bacteria</taxon>
        <taxon>Pseudomonadati</taxon>
        <taxon>Pseudomonadota</taxon>
        <taxon>Gammaproteobacteria</taxon>
        <taxon>Enterobacterales</taxon>
        <taxon>Erwiniaceae</taxon>
        <taxon>Winslowiella</taxon>
    </lineage>
</organism>
<dbReference type="RefSeq" id="WP_157819416.1">
    <property type="nucleotide sequence ID" value="NZ_JAGGMQ010000001.1"/>
</dbReference>
<keyword evidence="3" id="KW-1185">Reference proteome</keyword>
<name>A0ABS4P847_9GAMM</name>
<sequence length="165" mass="18884">MVSNLVYFVSCFLLVLLLAGCSATKRPAAAEITLPECADITAVDMSSLTAERHYEDMVNCIKNQQFNKASIHYAMAGVKTWYDYLASPGLVSKERHQTELRKQLARLSEQQKRLFWDELNIVLRDEKRLQELCSMITPSETNKSSKILFDKAKTGYLHCKKEIIF</sequence>
<reference evidence="3" key="2">
    <citation type="submission" date="2023-07" db="EMBL/GenBank/DDBJ databases">
        <title>Genome mining of underrepresented organisms for secondary metabolites.</title>
        <authorList>
            <person name="D'Agostino P.M."/>
        </authorList>
    </citation>
    <scope>NUCLEOTIDE SEQUENCE [LARGE SCALE GENOMIC DNA]</scope>
    <source>
        <strain evidence="3">WS4403</strain>
    </source>
</reference>
<dbReference type="Proteomes" id="UP001195624">
    <property type="component" value="Unassembled WGS sequence"/>
</dbReference>
<reference evidence="2 3" key="1">
    <citation type="submission" date="2021-03" db="EMBL/GenBank/DDBJ databases">
        <authorList>
            <person name="D'Agostino P."/>
            <person name="Huntemann M."/>
            <person name="Clum A."/>
            <person name="Spunde A."/>
            <person name="Palaniappan K."/>
            <person name="Ritter S."/>
            <person name="Mikhailova N."/>
            <person name="Chen I.-M."/>
            <person name="Stamatis D."/>
            <person name="Reddy T."/>
            <person name="O'Malley R."/>
            <person name="Daum C."/>
            <person name="Shapiro N."/>
            <person name="Ivanova N."/>
            <person name="Kyrpides N."/>
            <person name="Woyke T."/>
        </authorList>
    </citation>
    <scope>NUCLEOTIDE SEQUENCE [LARGE SCALE GENOMIC DNA]</scope>
    <source>
        <strain evidence="2 3">WS4403</strain>
    </source>
</reference>
<proteinExistence type="predicted"/>
<evidence type="ECO:0000313" key="3">
    <source>
        <dbReference type="Proteomes" id="UP001195624"/>
    </source>
</evidence>